<evidence type="ECO:0000256" key="3">
    <source>
        <dbReference type="ARBA" id="ARBA00022525"/>
    </source>
</evidence>
<dbReference type="EMBL" id="Z97653">
    <property type="status" value="NOT_ANNOTATED_CDS"/>
    <property type="molecule type" value="Genomic_DNA"/>
</dbReference>
<evidence type="ECO:0000313" key="7">
    <source>
        <dbReference type="Proteomes" id="UP000005640"/>
    </source>
</evidence>
<dbReference type="Ensembl" id="ENST00000568415.1">
    <property type="protein sequence ID" value="ENSP00000457702.1"/>
    <property type="gene ID" value="ENSG00000103260.10"/>
</dbReference>
<reference evidence="6 7" key="2">
    <citation type="journal article" date="2004" name="Nature">
        <title>Finishing the euchromatic sequence of the human genome.</title>
        <authorList>
            <consortium name="International Human Genome Sequencing Consortium"/>
        </authorList>
    </citation>
    <scope>NUCLEOTIDE SEQUENCE [LARGE SCALE GENOMIC DNA]</scope>
</reference>
<dbReference type="GO" id="GO:0005576">
    <property type="term" value="C:extracellular region"/>
    <property type="evidence" value="ECO:0007669"/>
    <property type="project" value="UniProtKB-SubCell"/>
</dbReference>
<comment type="subcellular location">
    <subcellularLocation>
        <location evidence="1">Secreted</location>
    </subcellularLocation>
</comment>
<evidence type="ECO:0000256" key="1">
    <source>
        <dbReference type="ARBA" id="ARBA00004613"/>
    </source>
</evidence>
<keyword evidence="7" id="KW-1185">Reference proteome</keyword>
<dbReference type="Ensembl" id="ENST00000568415.1">
    <property type="protein sequence ID" value="ENSP00000457702.1"/>
    <property type="gene ID" value="ENSG00000103260.9"/>
</dbReference>
<reference evidence="6 7" key="3">
    <citation type="journal article" date="2004" name="Nature">
        <title>The sequence and analysis of duplication-rich human chromosome 16.</title>
        <authorList>
            <person name="Martin J."/>
            <person name="Han C."/>
            <person name="Gordon L.A."/>
            <person name="Terry A."/>
            <person name="Prabhakar S."/>
            <person name="She X."/>
            <person name="Xie G."/>
            <person name="Hellsten U."/>
            <person name="Chan Y.M."/>
            <person name="Altherr M."/>
            <person name="Couronne O."/>
            <person name="Aerts A."/>
            <person name="Bajorek E."/>
            <person name="Black S."/>
            <person name="Blumer H."/>
            <person name="Branscomb E."/>
            <person name="Brown N.C."/>
            <person name="Bruno W.J."/>
            <person name="Buckingham J.M."/>
            <person name="Callen D.F."/>
            <person name="Campbell C.S."/>
            <person name="Campbell M.L."/>
            <person name="Campbell E.W."/>
            <person name="Caoile C."/>
            <person name="Challacombe J.F."/>
            <person name="Chasteen L.A."/>
            <person name="Chertkov O."/>
            <person name="Chi H.C."/>
            <person name="Christensen M."/>
            <person name="Clark L.M."/>
            <person name="Cohn J.D."/>
            <person name="Denys M."/>
            <person name="Detter J.C."/>
            <person name="Dickson M."/>
            <person name="Dimitrijevic-Bussod M."/>
            <person name="Escobar J."/>
            <person name="Fawcett J.J."/>
            <person name="Flowers D."/>
            <person name="Fotopulos D."/>
            <person name="Glavina T."/>
            <person name="Gomez M."/>
            <person name="Gonzales E."/>
            <person name="Goodstein D."/>
            <person name="Goodwin L.A."/>
            <person name="Grady D.L."/>
            <person name="Grigoriev I."/>
            <person name="Groza M."/>
            <person name="Hammon N."/>
            <person name="Hawkins T."/>
            <person name="Haydu L."/>
            <person name="Hildebrand C.E."/>
            <person name="Huang W."/>
            <person name="Israni S."/>
            <person name="Jett J."/>
            <person name="Jewett P.B."/>
            <person name="Kadner K."/>
            <person name="Kimball H."/>
            <person name="Kobayashi A."/>
            <person name="Krawczyk M.C."/>
            <person name="Leyba T."/>
            <person name="Longmire J.L."/>
            <person name="Lopez F."/>
            <person name="Lou Y."/>
            <person name="Lowry S."/>
            <person name="Ludeman T."/>
            <person name="Manohar C.F."/>
            <person name="Mark G.A."/>
            <person name="McMurray K.L."/>
            <person name="Meincke L.J."/>
            <person name="Morgan J."/>
            <person name="Moyzis R.K."/>
            <person name="Mundt M.O."/>
            <person name="Munk A.C."/>
            <person name="Nandkeshwar R.D."/>
            <person name="Pitluck S."/>
            <person name="Pollard M."/>
            <person name="Predki P."/>
            <person name="Parson-Quintana B."/>
            <person name="Ramirez L."/>
            <person name="Rash S."/>
            <person name="Retterer J."/>
            <person name="Ricke D.O."/>
            <person name="Robinson D.L."/>
            <person name="Rodriguez A."/>
            <person name="Salamov A."/>
            <person name="Saunders E.H."/>
            <person name="Scott D."/>
            <person name="Shough T."/>
            <person name="Stallings R.L."/>
            <person name="Stalvey M."/>
            <person name="Sutherland R.D."/>
            <person name="Tapia R."/>
            <person name="Tesmer J.G."/>
            <person name="Thayer N."/>
            <person name="Thompson L.S."/>
            <person name="Tice H."/>
            <person name="Torney D.C."/>
            <person name="Tran-Gyamfi M."/>
            <person name="Tsai M."/>
            <person name="Ulanovsky L.E."/>
            <person name="Ustaszewska A."/>
            <person name="Vo N."/>
            <person name="White P.S."/>
            <person name="Williams A.L."/>
            <person name="Wills P.L."/>
            <person name="Wu J.R."/>
            <person name="Wu K."/>
            <person name="Yang J."/>
            <person name="Dejong P."/>
            <person name="Bruce D."/>
            <person name="Doggett N.A."/>
            <person name="Deaven L."/>
            <person name="Schmutz J."/>
            <person name="Grimwood J."/>
            <person name="Richardson P."/>
            <person name="Rokhsar D.S."/>
            <person name="Eichler E.E."/>
            <person name="Gilna P."/>
            <person name="Lucas S.M."/>
            <person name="Myers R.M."/>
            <person name="Rubin E.M."/>
            <person name="Pennacchio L.A."/>
        </authorList>
    </citation>
    <scope>NUCLEOTIDE SEQUENCE [LARGE SCALE GENOMIC DNA]</scope>
</reference>
<evidence type="ECO:0000313" key="6">
    <source>
        <dbReference type="Ensembl" id="ENSP00000457702.1"/>
    </source>
</evidence>
<dbReference type="UCSC" id="uc059opw.1">
    <property type="organism name" value="human"/>
</dbReference>
<name>H3BUM1_HUMAN</name>
<comment type="similarity">
    <text evidence="2">Belongs to the meteorin family.</text>
</comment>
<reference evidence="6 7" key="1">
    <citation type="journal article" date="2001" name="Nature">
        <title>Initial sequencing and analysis of the human genome.</title>
        <authorList>
            <consortium name="International Human Genome Sequencing Consortium"/>
            <person name="Lander E.S."/>
            <person name="Linton L.M."/>
            <person name="Birren B."/>
            <person name="Nusbaum C."/>
            <person name="Zody M.C."/>
            <person name="Baldwin J."/>
            <person name="Devon K."/>
            <person name="Dewar K."/>
            <person name="Doyle M."/>
            <person name="FitzHugh W."/>
            <person name="Funke R."/>
            <person name="Gage D."/>
            <person name="Harris K."/>
            <person name="Heaford A."/>
            <person name="Howland J."/>
            <person name="Kann L."/>
            <person name="Lehoczky J."/>
            <person name="LeVine R."/>
            <person name="McEwan P."/>
            <person name="McKernan K."/>
            <person name="Meldrim J."/>
            <person name="Mesirov J.P."/>
            <person name="Miranda C."/>
            <person name="Morris W."/>
            <person name="Naylor J."/>
            <person name="Raymond C."/>
            <person name="Rosetti M."/>
            <person name="Santos R."/>
            <person name="Sheridan A."/>
            <person name="Sougnez C."/>
            <person name="Stange-Thomann N."/>
            <person name="Stojanovic N."/>
            <person name="Subramanian A."/>
            <person name="Wyman D."/>
            <person name="Rogers J."/>
            <person name="Sulston J."/>
            <person name="Ainscough R."/>
            <person name="Beck S."/>
            <person name="Bentley D."/>
            <person name="Burton J."/>
            <person name="Clee C."/>
            <person name="Carter N."/>
            <person name="Coulson A."/>
            <person name="Deadman R."/>
            <person name="Deloukas P."/>
            <person name="Dunham A."/>
            <person name="Dunham I."/>
            <person name="Durbin R."/>
            <person name="French L."/>
            <person name="Grafham D."/>
            <person name="Gregory S."/>
            <person name="Hubbard T."/>
            <person name="Humphray S."/>
            <person name="Hunt A."/>
            <person name="Jones M."/>
            <person name="Lloyd C."/>
            <person name="McMurray A."/>
            <person name="Matthews L."/>
            <person name="Mercer S."/>
            <person name="Milne S."/>
            <person name="Mullikin J.C."/>
            <person name="Mungall A."/>
            <person name="Plumb R."/>
            <person name="Ross M."/>
            <person name="Shownkeen R."/>
            <person name="Sims S."/>
            <person name="Waterston R.H."/>
            <person name="Wilson R.K."/>
            <person name="Hillier L.W."/>
            <person name="McPherson J.D."/>
            <person name="Marra M.A."/>
            <person name="Mardis E.R."/>
            <person name="Fulton L.A."/>
            <person name="Chinwalla A.T."/>
            <person name="Pepin K.H."/>
            <person name="Gish W.R."/>
            <person name="Chissoe S.L."/>
            <person name="Wendl M.C."/>
            <person name="Delehaunty K.D."/>
            <person name="Miner T.L."/>
            <person name="Delehaunty A."/>
            <person name="Kramer J.B."/>
            <person name="Cook L.L."/>
            <person name="Fulton R.S."/>
            <person name="Johnson D.L."/>
            <person name="Minx P.J."/>
            <person name="Clifton S.W."/>
            <person name="Hawkins T."/>
            <person name="Branscomb E."/>
            <person name="Predki P."/>
            <person name="Richardson P."/>
            <person name="Wenning S."/>
            <person name="Slezak T."/>
            <person name="Doggett N."/>
            <person name="Cheng J.F."/>
            <person name="Olsen A."/>
            <person name="Lucas S."/>
            <person name="Elkin C."/>
            <person name="Uberbacher E."/>
            <person name="Frazier M."/>
            <person name="Gibbs R.A."/>
            <person name="Muzny D.M."/>
            <person name="Scherer S.E."/>
            <person name="Bouck J.B."/>
            <person name="Sodergren E.J."/>
            <person name="Worley K.C."/>
            <person name="Rives C.M."/>
            <person name="Gorrell J.H."/>
            <person name="Metzker M.L."/>
            <person name="Naylor S.L."/>
            <person name="Kucherlapati R.S."/>
            <person name="Nelson D.L."/>
            <person name="Weinstock G.M."/>
            <person name="Sakaki Y."/>
            <person name="Fujiyama A."/>
            <person name="Hattori M."/>
            <person name="Yada T."/>
            <person name="Toyoda A."/>
            <person name="Itoh T."/>
            <person name="Kawagoe C."/>
            <person name="Watanabe H."/>
            <person name="Totoki Y."/>
            <person name="Taylor T."/>
            <person name="Weissenbach J."/>
            <person name="Heilig R."/>
            <person name="Saurin W."/>
            <person name="Artiguenave F."/>
            <person name="Brottier P."/>
            <person name="Bruls T."/>
            <person name="Pelletier E."/>
            <person name="Robert C."/>
            <person name="Wincker P."/>
            <person name="Smith D.R."/>
            <person name="Doucette-Stamm L."/>
            <person name="Rubenfield M."/>
            <person name="Weinstock K."/>
            <person name="Lee H.M."/>
            <person name="Dubois J."/>
            <person name="Rosenthal A."/>
            <person name="Platzer M."/>
            <person name="Nyakatura G."/>
            <person name="Taudien S."/>
            <person name="Rump A."/>
            <person name="Yang H."/>
            <person name="Yu J."/>
            <person name="Wang J."/>
            <person name="Huang G."/>
            <person name="Gu J."/>
            <person name="Hood L."/>
            <person name="Rowen L."/>
            <person name="Madan A."/>
            <person name="Qin S."/>
            <person name="Davis R.W."/>
            <person name="Federspiel N.A."/>
            <person name="Abola A.P."/>
            <person name="Proctor M.J."/>
            <person name="Myers R.M."/>
            <person name="Schmutz J."/>
            <person name="Dickson M."/>
            <person name="Grimwood J."/>
            <person name="Cox D.R."/>
            <person name="Olson M.V."/>
            <person name="Kaul R."/>
            <person name="Raymond C."/>
            <person name="Shimizu N."/>
            <person name="Kawasaki K."/>
            <person name="Minoshima S."/>
            <person name="Evans G.A."/>
            <person name="Athanasiou M."/>
            <person name="Schultz R."/>
            <person name="Roe B.A."/>
            <person name="Chen F."/>
            <person name="Pan H."/>
            <person name="Ramser J."/>
            <person name="Lehrach H."/>
            <person name="Reinhardt R."/>
            <person name="McCombie W.R."/>
            <person name="de la Bastide M."/>
            <person name="Dedhia N."/>
            <person name="Blocker H."/>
            <person name="Hornischer K."/>
            <person name="Nordsiek G."/>
            <person name="Agarwala R."/>
            <person name="Aravind L."/>
            <person name="Bailey J.A."/>
            <person name="Bateman A."/>
            <person name="Batzoglou S."/>
            <person name="Birney E."/>
            <person name="Bork P."/>
            <person name="Brown D.G."/>
            <person name="Burge C.B."/>
            <person name="Cerutti L."/>
            <person name="Chen H.C."/>
            <person name="Church D."/>
            <person name="Clamp M."/>
            <person name="Copley R.R."/>
            <person name="Doerks T."/>
            <person name="Eddy S.R."/>
            <person name="Eichler E.E."/>
            <person name="Furey T.S."/>
            <person name="Galagan J."/>
            <person name="Gilbert J.G."/>
            <person name="Harmon C."/>
            <person name="Hayashizaki Y."/>
            <person name="Haussler D."/>
            <person name="Hermjakob H."/>
            <person name="Hokamp K."/>
            <person name="Jang W."/>
            <person name="Johnson L.S."/>
            <person name="Jones T.A."/>
            <person name="Kasif S."/>
            <person name="Kaspryzk A."/>
            <person name="Kennedy S."/>
            <person name="Kent W.J."/>
            <person name="Kitts P."/>
            <person name="Koonin E.V."/>
            <person name="Korf I."/>
            <person name="Kulp D."/>
            <person name="Lancet D."/>
            <person name="Lowe T.M."/>
            <person name="McLysaght A."/>
            <person name="Mikkelsen T."/>
            <person name="Moran J.V."/>
            <person name="Mulder N."/>
            <person name="Pollara V.J."/>
            <person name="Ponting C.P."/>
            <person name="Schuler G."/>
            <person name="Schultz J."/>
            <person name="Slater G."/>
            <person name="Smit A.F."/>
            <person name="Stupka E."/>
            <person name="Szustakowski J."/>
            <person name="Thierry-Mieg D."/>
            <person name="Thierry-Mieg J."/>
            <person name="Wagner L."/>
            <person name="Wallis J."/>
            <person name="Wheeler R."/>
            <person name="Williams A."/>
            <person name="Wolf Y.I."/>
            <person name="Wolfe K.H."/>
            <person name="Yang S.P."/>
            <person name="Yeh R.F."/>
            <person name="Collins F."/>
            <person name="Guyer M.S."/>
            <person name="Peterson J."/>
            <person name="Felsenfeld A."/>
            <person name="Wetterstrand K.A."/>
            <person name="Patrinos A."/>
            <person name="Morgan M.J."/>
            <person name="de Jong P."/>
            <person name="Catanese J.J."/>
            <person name="Osoegawa K."/>
            <person name="Shizuya H."/>
            <person name="Choi S."/>
            <person name="Chen Y.J."/>
        </authorList>
    </citation>
    <scope>NUCLEOTIDE SEQUENCE [LARGE SCALE GENOMIC DNA]</scope>
</reference>
<keyword evidence="5" id="KW-1015">Disulfide bond</keyword>
<dbReference type="HGNC" id="HGNC:14151">
    <property type="gene designation" value="METRN"/>
</dbReference>
<dbReference type="Proteomes" id="UP000005640">
    <property type="component" value="Chromosome 16"/>
</dbReference>
<evidence type="ECO:0000256" key="2">
    <source>
        <dbReference type="ARBA" id="ARBA00005669"/>
    </source>
</evidence>
<dbReference type="AlphaFoldDB" id="H3BUM1"/>
<reference evidence="6" key="5">
    <citation type="submission" date="2025-09" db="UniProtKB">
        <authorList>
            <consortium name="Ensembl"/>
        </authorList>
    </citation>
    <scope>IDENTIFICATION</scope>
</reference>
<evidence type="ECO:0000256" key="4">
    <source>
        <dbReference type="ARBA" id="ARBA00022729"/>
    </source>
</evidence>
<organism evidence="6 7">
    <name type="scientific">Homo sapiens</name>
    <name type="common">Human</name>
    <dbReference type="NCBI Taxonomy" id="9606"/>
    <lineage>
        <taxon>Eukaryota</taxon>
        <taxon>Metazoa</taxon>
        <taxon>Chordata</taxon>
        <taxon>Craniata</taxon>
        <taxon>Vertebrata</taxon>
        <taxon>Euteleostomi</taxon>
        <taxon>Mammalia</taxon>
        <taxon>Eutheria</taxon>
        <taxon>Euarchontoglires</taxon>
        <taxon>Primates</taxon>
        <taxon>Haplorrhini</taxon>
        <taxon>Catarrhini</taxon>
        <taxon>Hominidae</taxon>
        <taxon>Homo</taxon>
    </lineage>
</organism>
<accession>H3BUM1</accession>
<dbReference type="ChiTaRS" id="METRN">
    <property type="organism name" value="human"/>
</dbReference>
<keyword evidence="4" id="KW-0732">Signal</keyword>
<dbReference type="SMR" id="H3BUM1"/>
<dbReference type="GeneTree" id="ENSGT00390000001390"/>
<dbReference type="ExpressionAtlas" id="H3BUM1">
    <property type="expression patterns" value="baseline and differential"/>
</dbReference>
<protein>
    <submittedName>
        <fullName evidence="6">Meteorin, glial cell differentiation regulator</fullName>
    </submittedName>
</protein>
<evidence type="ECO:0000256" key="5">
    <source>
        <dbReference type="ARBA" id="ARBA00023157"/>
    </source>
</evidence>
<dbReference type="PANTHER" id="PTHR28593:SF2">
    <property type="entry name" value="METEORIN"/>
    <property type="match status" value="1"/>
</dbReference>
<gene>
    <name evidence="6" type="primary">METRN</name>
</gene>
<dbReference type="OpenTargets" id="ENSG00000103260"/>
<dbReference type="Antibodypedia" id="22849">
    <property type="antibodies" value="109 antibodies from 15 providers"/>
</dbReference>
<evidence type="ECO:0007829" key="9">
    <source>
        <dbReference type="ProteomicsDB" id="H3BUM1"/>
    </source>
</evidence>
<dbReference type="VEuPathDB" id="HostDB:ENSG00000103260"/>
<dbReference type="PANTHER" id="PTHR28593">
    <property type="entry name" value="METEORIN-LIKE PROTEIN"/>
    <property type="match status" value="1"/>
</dbReference>
<dbReference type="ProteomicsDB" id="42969"/>
<reference evidence="6" key="4">
    <citation type="submission" date="2025-08" db="UniProtKB">
        <authorList>
            <consortium name="Ensembl"/>
        </authorList>
    </citation>
    <scope>IDENTIFICATION</scope>
</reference>
<keyword evidence="8 9" id="KW-1267">Proteomics identification</keyword>
<dbReference type="InterPro" id="IPR051998">
    <property type="entry name" value="Meteorin-like"/>
</dbReference>
<keyword evidence="3" id="KW-0964">Secreted</keyword>
<proteinExistence type="evidence at protein level"/>
<evidence type="ECO:0007829" key="8">
    <source>
        <dbReference type="PeptideAtlas" id="H3BUM1"/>
    </source>
</evidence>
<dbReference type="EMBL" id="Z98258">
    <property type="status" value="NOT_ANNOTATED_CDS"/>
    <property type="molecule type" value="Genomic_DNA"/>
</dbReference>
<dbReference type="Bgee" id="ENSG00000103260">
    <property type="expression patterns" value="Expressed in C1 segment of cervical spinal cord and 178 other cell types or tissues"/>
</dbReference>
<dbReference type="MassIVE" id="H3BUM1"/>
<dbReference type="OrthoDB" id="6092325at2759"/>
<sequence length="160" mass="17131">MLGCICQMGVQEGGPGQLIARHGPQAHVCVHSCLGGACRPCSDAELLLAACTSDFVIHGIIHGVTHDVELQESVITVVAARVLRQTPPLFQAGRSGDQGLTSIRTPLRCGVHPGPGTFLFMGWSRFGEARLGCAPRFQEFRRAYEAARAAHLHPCEVALH</sequence>
<dbReference type="HOGENOM" id="CLU_135372_0_0_1"/>